<evidence type="ECO:0000313" key="1">
    <source>
        <dbReference type="EMBL" id="ACN28706.1"/>
    </source>
</evidence>
<organism evidence="1">
    <name type="scientific">Zea mays</name>
    <name type="common">Maize</name>
    <dbReference type="NCBI Taxonomy" id="4577"/>
    <lineage>
        <taxon>Eukaryota</taxon>
        <taxon>Viridiplantae</taxon>
        <taxon>Streptophyta</taxon>
        <taxon>Embryophyta</taxon>
        <taxon>Tracheophyta</taxon>
        <taxon>Spermatophyta</taxon>
        <taxon>Magnoliopsida</taxon>
        <taxon>Liliopsida</taxon>
        <taxon>Poales</taxon>
        <taxon>Poaceae</taxon>
        <taxon>PACMAD clade</taxon>
        <taxon>Panicoideae</taxon>
        <taxon>Andropogonodae</taxon>
        <taxon>Andropogoneae</taxon>
        <taxon>Tripsacinae</taxon>
        <taxon>Zea</taxon>
    </lineage>
</organism>
<dbReference type="EMBL" id="BT064009">
    <property type="protein sequence ID" value="ACN28706.1"/>
    <property type="molecule type" value="mRNA"/>
</dbReference>
<name>C0P6U0_MAIZE</name>
<sequence>MGSFVRCGLRRRSLALIIQLPQAGGSCQLRRWPPSVGLGSFLFRQHCTCAPPSVVAVYSSDMNQEFRPRFGDATCYRRDSLTMCIYSLTMCIYDYELRIYF</sequence>
<protein>
    <submittedName>
        <fullName evidence="1">Uncharacterized protein</fullName>
    </submittedName>
</protein>
<dbReference type="AlphaFoldDB" id="C0P6U0"/>
<proteinExistence type="evidence at transcript level"/>
<dbReference type="PROSITE" id="PS51257">
    <property type="entry name" value="PROKAR_LIPOPROTEIN"/>
    <property type="match status" value="1"/>
</dbReference>
<reference evidence="1" key="1">
    <citation type="journal article" date="2009" name="PLoS Genet.">
        <title>Sequencing, mapping, and analysis of 27,455 maize full-length cDNAs.</title>
        <authorList>
            <person name="Soderlund C."/>
            <person name="Descour A."/>
            <person name="Kudrna D."/>
            <person name="Bomhoff M."/>
            <person name="Boyd L."/>
            <person name="Currie J."/>
            <person name="Angelova A."/>
            <person name="Collura K."/>
            <person name="Wissotski M."/>
            <person name="Ashley E."/>
            <person name="Morrow D."/>
            <person name="Fernandes J."/>
            <person name="Walbot V."/>
            <person name="Yu Y."/>
        </authorList>
    </citation>
    <scope>NUCLEOTIDE SEQUENCE</scope>
    <source>
        <strain evidence="1">B73</strain>
    </source>
</reference>
<accession>C0P6U0</accession>